<dbReference type="EMBL" id="JACBZO010000001">
    <property type="protein sequence ID" value="NYI40298.1"/>
    <property type="molecule type" value="Genomic_DNA"/>
</dbReference>
<comment type="caution">
    <text evidence="2">The sequence shown here is derived from an EMBL/GenBank/DDBJ whole genome shotgun (WGS) entry which is preliminary data.</text>
</comment>
<dbReference type="Proteomes" id="UP000547973">
    <property type="component" value="Unassembled WGS sequence"/>
</dbReference>
<dbReference type="AlphaFoldDB" id="A0A7Y9Z9T0"/>
<dbReference type="GO" id="GO:0004519">
    <property type="term" value="F:endonuclease activity"/>
    <property type="evidence" value="ECO:0007669"/>
    <property type="project" value="UniProtKB-KW"/>
</dbReference>
<accession>A0A7Y9Z9T0</accession>
<evidence type="ECO:0000259" key="1">
    <source>
        <dbReference type="Pfam" id="PF13338"/>
    </source>
</evidence>
<dbReference type="Gene3D" id="3.40.960.10">
    <property type="entry name" value="VSR Endonuclease"/>
    <property type="match status" value="1"/>
</dbReference>
<keyword evidence="2" id="KW-0378">Hydrolase</keyword>
<dbReference type="RefSeq" id="WP_152649503.1">
    <property type="nucleotide sequence ID" value="NZ_BBRC01000004.1"/>
</dbReference>
<reference evidence="2 3" key="1">
    <citation type="submission" date="2020-07" db="EMBL/GenBank/DDBJ databases">
        <title>Sequencing the genomes of 1000 actinobacteria strains.</title>
        <authorList>
            <person name="Klenk H.-P."/>
        </authorList>
    </citation>
    <scope>NUCLEOTIDE SEQUENCE [LARGE SCALE GENOMIC DNA]</scope>
    <source>
        <strain evidence="2 3">DSM 19970</strain>
    </source>
</reference>
<dbReference type="OrthoDB" id="2594539at2"/>
<dbReference type="InterPro" id="IPR025159">
    <property type="entry name" value="AbiEi_N"/>
</dbReference>
<feature type="domain" description="AbiEi antitoxin N-terminal" evidence="1">
    <location>
        <begin position="3"/>
        <end position="49"/>
    </location>
</feature>
<proteinExistence type="predicted"/>
<protein>
    <submittedName>
        <fullName evidence="2">Very-short-patch-repair endonuclease</fullName>
    </submittedName>
</protein>
<gene>
    <name evidence="2" type="ORF">BKA03_000417</name>
</gene>
<dbReference type="SUPFAM" id="SSF52980">
    <property type="entry name" value="Restriction endonuclease-like"/>
    <property type="match status" value="1"/>
</dbReference>
<keyword evidence="3" id="KW-1185">Reference proteome</keyword>
<dbReference type="InterPro" id="IPR011335">
    <property type="entry name" value="Restrct_endonuc-II-like"/>
</dbReference>
<organism evidence="2 3">
    <name type="scientific">Demequina lutea</name>
    <dbReference type="NCBI Taxonomy" id="431489"/>
    <lineage>
        <taxon>Bacteria</taxon>
        <taxon>Bacillati</taxon>
        <taxon>Actinomycetota</taxon>
        <taxon>Actinomycetes</taxon>
        <taxon>Micrococcales</taxon>
        <taxon>Demequinaceae</taxon>
        <taxon>Demequina</taxon>
    </lineage>
</organism>
<evidence type="ECO:0000313" key="3">
    <source>
        <dbReference type="Proteomes" id="UP000547973"/>
    </source>
</evidence>
<name>A0A7Y9Z9T0_9MICO</name>
<keyword evidence="2" id="KW-0540">Nuclease</keyword>
<keyword evidence="2" id="KW-0255">Endonuclease</keyword>
<sequence length="297" mass="32770">MDIVRVLDELGGAARRTELLLAGVPERSLRRSVLDGRVKKLGHGTYSLPWAAPEVAIAKLFRASLGCVTACEHWGLPVWEDHGLPHLVVPWGRSSSRRDPRERTRAVLHRTSAPFPSALWVPVAQAIDQAGWCTTPVGQLVLVDAALHSGVLMPGDLAQFEVRGARRRAWLRRMASGAAESPLETVARAAFVTAGLSVKEQVIVPGVGRVDLVVEDTVAVELDGWEFHRSRDAFERDRTRDRLMLTRNLPVMRFTARDLRSDPQAILAQVAEVAEVVSGPVRRDTARRLAWVFGLGR</sequence>
<dbReference type="Pfam" id="PF13338">
    <property type="entry name" value="AbiEi_4"/>
    <property type="match status" value="1"/>
</dbReference>
<evidence type="ECO:0000313" key="2">
    <source>
        <dbReference type="EMBL" id="NYI40298.1"/>
    </source>
</evidence>